<feature type="compositionally biased region" description="Basic and acidic residues" evidence="2">
    <location>
        <begin position="142"/>
        <end position="153"/>
    </location>
</feature>
<feature type="region of interest" description="Disordered" evidence="2">
    <location>
        <begin position="131"/>
        <end position="166"/>
    </location>
</feature>
<feature type="compositionally biased region" description="Basic residues" evidence="2">
    <location>
        <begin position="132"/>
        <end position="141"/>
    </location>
</feature>
<evidence type="ECO:0000256" key="2">
    <source>
        <dbReference type="SAM" id="MobiDB-lite"/>
    </source>
</evidence>
<evidence type="ECO:0000313" key="4">
    <source>
        <dbReference type="Proteomes" id="UP000664521"/>
    </source>
</evidence>
<dbReference type="EMBL" id="CAJPDS010000016">
    <property type="protein sequence ID" value="CAF9915748.1"/>
    <property type="molecule type" value="Genomic_DNA"/>
</dbReference>
<sequence>MSDTGDGNASNPTGGTNVPKSQAKQGRLKLDPNPNHDNVKQERGPNDATSKRIHHCPAYDCFGPIGPRCYKLRHVVDCPTHQKPHRPQDPCLLCEEEADAIARLERQKKEEAAKAAVDEAEMTVGGFLANMKRQKVKKEKKGKQPKDNDKKETWSSLNRKGSGSKH</sequence>
<dbReference type="Proteomes" id="UP000664521">
    <property type="component" value="Unassembled WGS sequence"/>
</dbReference>
<feature type="coiled-coil region" evidence="1">
    <location>
        <begin position="94"/>
        <end position="121"/>
    </location>
</feature>
<comment type="caution">
    <text evidence="3">The sequence shown here is derived from an EMBL/GenBank/DDBJ whole genome shotgun (WGS) entry which is preliminary data.</text>
</comment>
<evidence type="ECO:0000313" key="3">
    <source>
        <dbReference type="EMBL" id="CAF9915748.1"/>
    </source>
</evidence>
<keyword evidence="4" id="KW-1185">Reference proteome</keyword>
<feature type="region of interest" description="Disordered" evidence="2">
    <location>
        <begin position="1"/>
        <end position="53"/>
    </location>
</feature>
<dbReference type="AlphaFoldDB" id="A0A8H3F4X8"/>
<keyword evidence="1" id="KW-0175">Coiled coil</keyword>
<feature type="compositionally biased region" description="Polar residues" evidence="2">
    <location>
        <begin position="1"/>
        <end position="24"/>
    </location>
</feature>
<organism evidence="3 4">
    <name type="scientific">Heterodermia speciosa</name>
    <dbReference type="NCBI Taxonomy" id="116794"/>
    <lineage>
        <taxon>Eukaryota</taxon>
        <taxon>Fungi</taxon>
        <taxon>Dikarya</taxon>
        <taxon>Ascomycota</taxon>
        <taxon>Pezizomycotina</taxon>
        <taxon>Lecanoromycetes</taxon>
        <taxon>OSLEUM clade</taxon>
        <taxon>Lecanoromycetidae</taxon>
        <taxon>Caliciales</taxon>
        <taxon>Physciaceae</taxon>
        <taxon>Heterodermia</taxon>
    </lineage>
</organism>
<gene>
    <name evidence="3" type="ORF">HETSPECPRED_002573</name>
</gene>
<feature type="compositionally biased region" description="Polar residues" evidence="2">
    <location>
        <begin position="154"/>
        <end position="166"/>
    </location>
</feature>
<accession>A0A8H3F4X8</accession>
<reference evidence="3" key="1">
    <citation type="submission" date="2021-03" db="EMBL/GenBank/DDBJ databases">
        <authorList>
            <person name="Tagirdzhanova G."/>
        </authorList>
    </citation>
    <scope>NUCLEOTIDE SEQUENCE</scope>
</reference>
<proteinExistence type="predicted"/>
<protein>
    <submittedName>
        <fullName evidence="3">Uncharacterized protein</fullName>
    </submittedName>
</protein>
<name>A0A8H3F4X8_9LECA</name>
<evidence type="ECO:0000256" key="1">
    <source>
        <dbReference type="SAM" id="Coils"/>
    </source>
</evidence>